<protein>
    <submittedName>
        <fullName evidence="3">Protein flp</fullName>
    </submittedName>
</protein>
<dbReference type="OrthoDB" id="5237217at2759"/>
<dbReference type="InterPro" id="IPR001466">
    <property type="entry name" value="Beta-lactam-related"/>
</dbReference>
<feature type="domain" description="Beta-lactamase-related" evidence="2">
    <location>
        <begin position="31"/>
        <end position="370"/>
    </location>
</feature>
<dbReference type="AlphaFoldDB" id="A0A194URI5"/>
<accession>A0A194URI5</accession>
<evidence type="ECO:0000313" key="4">
    <source>
        <dbReference type="Proteomes" id="UP000078576"/>
    </source>
</evidence>
<evidence type="ECO:0000313" key="3">
    <source>
        <dbReference type="EMBL" id="KUI54258.1"/>
    </source>
</evidence>
<gene>
    <name evidence="3" type="ORF">VP1G_01688</name>
</gene>
<proteinExistence type="inferred from homology"/>
<dbReference type="STRING" id="694573.A0A194URI5"/>
<dbReference type="PANTHER" id="PTHR46825:SF9">
    <property type="entry name" value="BETA-LACTAMASE-RELATED DOMAIN-CONTAINING PROTEIN"/>
    <property type="match status" value="1"/>
</dbReference>
<comment type="similarity">
    <text evidence="1">Belongs to the peptidase S12 family.</text>
</comment>
<reference evidence="4" key="1">
    <citation type="submission" date="2014-12" db="EMBL/GenBank/DDBJ databases">
        <title>Genome Sequence of Valsa Canker Pathogens Uncovers a Specific Adaption of Colonization on Woody Bark.</title>
        <authorList>
            <person name="Yin Z."/>
            <person name="Liu H."/>
            <person name="Gao X."/>
            <person name="Li Z."/>
            <person name="Song N."/>
            <person name="Ke X."/>
            <person name="Dai Q."/>
            <person name="Wu Y."/>
            <person name="Sun Y."/>
            <person name="Xu J.-R."/>
            <person name="Kang Z.K."/>
            <person name="Wang L."/>
            <person name="Huang L."/>
        </authorList>
    </citation>
    <scope>NUCLEOTIDE SEQUENCE [LARGE SCALE GENOMIC DNA]</scope>
    <source>
        <strain evidence="4">SXYL134</strain>
    </source>
</reference>
<sequence>MHASAFLLLHSSRTDLNRLRLALSPFDAKTDELVAKILKELHVPGAALAVVDGEKTWSKGYGIADVDSQAIVTSKTLFSCASVTKPFTAAAAAVLVEDEKHNITWESRMCELIPDDFVLVDDYATKHITLEDCLSHRTGIATHHADLGGHSLRQNVKNMRHLDITRELRTKWQYSNHMYLAVSLMIEEKTGQPLGEFMRDRLWHPLGMETTFLGVQDALAYQESHPGVELAGRHMWDEEATSFKTLPAWDDLGLSGAGAMVSSVADCAEWIRALIEQKAPISSQVYEVLTSAHMILKPKSPRFTGPVCYGLGWYVAVYRGERVLYHPGGLIGSVASLIILPDRKIGVAGMCNITNEEALDAAMWHIIDEYLEVPEDARTDFIEEAKQGLQGMKYFAENAKAIMFPPETLHEPAVPPSVSVTRLLGSYTHPSYGTIILKEYDGQAAIHGVYPGRLPLDPLILQHIDSDIFLARADLVDMIPVRAKATFKTDAAGDQLKLGVDFEEGLTMWFVRDRDV</sequence>
<dbReference type="Proteomes" id="UP000078576">
    <property type="component" value="Unassembled WGS sequence"/>
</dbReference>
<dbReference type="SUPFAM" id="SSF56601">
    <property type="entry name" value="beta-lactamase/transpeptidase-like"/>
    <property type="match status" value="1"/>
</dbReference>
<dbReference type="PANTHER" id="PTHR46825">
    <property type="entry name" value="D-ALANYL-D-ALANINE-CARBOXYPEPTIDASE/ENDOPEPTIDASE AMPH"/>
    <property type="match status" value="1"/>
</dbReference>
<evidence type="ECO:0000259" key="2">
    <source>
        <dbReference type="Pfam" id="PF00144"/>
    </source>
</evidence>
<evidence type="ECO:0000256" key="1">
    <source>
        <dbReference type="ARBA" id="ARBA00038215"/>
    </source>
</evidence>
<dbReference type="EMBL" id="KN714672">
    <property type="protein sequence ID" value="KUI54258.1"/>
    <property type="molecule type" value="Genomic_DNA"/>
</dbReference>
<organism evidence="3 4">
    <name type="scientific">Cytospora mali</name>
    <name type="common">Apple Valsa canker fungus</name>
    <name type="synonym">Valsa mali</name>
    <dbReference type="NCBI Taxonomy" id="578113"/>
    <lineage>
        <taxon>Eukaryota</taxon>
        <taxon>Fungi</taxon>
        <taxon>Dikarya</taxon>
        <taxon>Ascomycota</taxon>
        <taxon>Pezizomycotina</taxon>
        <taxon>Sordariomycetes</taxon>
        <taxon>Sordariomycetidae</taxon>
        <taxon>Diaporthales</taxon>
        <taxon>Cytosporaceae</taxon>
        <taxon>Cytospora</taxon>
    </lineage>
</organism>
<dbReference type="Pfam" id="PF00144">
    <property type="entry name" value="Beta-lactamase"/>
    <property type="match status" value="1"/>
</dbReference>
<dbReference type="Gene3D" id="3.40.710.10">
    <property type="entry name" value="DD-peptidase/beta-lactamase superfamily"/>
    <property type="match status" value="1"/>
</dbReference>
<keyword evidence="4" id="KW-1185">Reference proteome</keyword>
<dbReference type="InterPro" id="IPR012338">
    <property type="entry name" value="Beta-lactam/transpept-like"/>
</dbReference>
<dbReference type="InterPro" id="IPR050491">
    <property type="entry name" value="AmpC-like"/>
</dbReference>
<name>A0A194URI5_CYTMA</name>